<proteinExistence type="predicted"/>
<evidence type="ECO:0000313" key="2">
    <source>
        <dbReference type="Proteomes" id="UP000075714"/>
    </source>
</evidence>
<gene>
    <name evidence="1" type="ORF">GPECTOR_47g399</name>
</gene>
<dbReference type="EMBL" id="LSYV01000048">
    <property type="protein sequence ID" value="KXZ46121.1"/>
    <property type="molecule type" value="Genomic_DNA"/>
</dbReference>
<name>A0A150G8I3_GONPE</name>
<reference evidence="2" key="1">
    <citation type="journal article" date="2016" name="Nat. Commun.">
        <title>The Gonium pectorale genome demonstrates co-option of cell cycle regulation during the evolution of multicellularity.</title>
        <authorList>
            <person name="Hanschen E.R."/>
            <person name="Marriage T.N."/>
            <person name="Ferris P.J."/>
            <person name="Hamaji T."/>
            <person name="Toyoda A."/>
            <person name="Fujiyama A."/>
            <person name="Neme R."/>
            <person name="Noguchi H."/>
            <person name="Minakuchi Y."/>
            <person name="Suzuki M."/>
            <person name="Kawai-Toyooka H."/>
            <person name="Smith D.R."/>
            <person name="Sparks H."/>
            <person name="Anderson J."/>
            <person name="Bakaric R."/>
            <person name="Luria V."/>
            <person name="Karger A."/>
            <person name="Kirschner M.W."/>
            <person name="Durand P.M."/>
            <person name="Michod R.E."/>
            <person name="Nozaki H."/>
            <person name="Olson B.J."/>
        </authorList>
    </citation>
    <scope>NUCLEOTIDE SEQUENCE [LARGE SCALE GENOMIC DNA]</scope>
    <source>
        <strain evidence="2">NIES-2863</strain>
    </source>
</reference>
<evidence type="ECO:0000313" key="1">
    <source>
        <dbReference type="EMBL" id="KXZ46121.1"/>
    </source>
</evidence>
<protein>
    <submittedName>
        <fullName evidence="1">Uncharacterized protein</fullName>
    </submittedName>
</protein>
<dbReference type="Proteomes" id="UP000075714">
    <property type="component" value="Unassembled WGS sequence"/>
</dbReference>
<sequence>MAEQETIVHAGDINAAGPVAGTFVGRLVYYAYHDNEVYVLVRSADSVCIEAIITAPTDSILADAIRGRYLCLEGAIAVESSTSSVSGHRFMLTTHGHDHVSFILKDSQIQADIPASRVTDVTIPFTPFNEIRLFKKFNVVGWLASVERRSTAFGDIMSGVIVDGTSSIEFFVPNTTVKSMQDTDASCDHLNINKNKPVVVVNAFCRPSTFQKRFNYVLEASMYSLFTNDVDSFLKPDVVSEVQLWNLKDGVTHRPHLQVLPRDYDCIVEAFPLSSYDSFPGSNLVIAGTILNISTYGQQPLAEYRCPRWSPGGSAHLCSLMGNKVYCKQCNGTVSQPGAAYTFLLTISQPNQSPLTLRAYEGCGKPITGHDTSLLYLTSISKLSNDARRAHNTKLITSVLGRRVIVGVWRKDPGTAGNATMLMFADESAPANTAEPAPIATPPPVAKRMRRTVVLDD</sequence>
<comment type="caution">
    <text evidence="1">The sequence shown here is derived from an EMBL/GenBank/DDBJ whole genome shotgun (WGS) entry which is preliminary data.</text>
</comment>
<keyword evidence="2" id="KW-1185">Reference proteome</keyword>
<dbReference type="AlphaFoldDB" id="A0A150G8I3"/>
<accession>A0A150G8I3</accession>
<organism evidence="1 2">
    <name type="scientific">Gonium pectorale</name>
    <name type="common">Green alga</name>
    <dbReference type="NCBI Taxonomy" id="33097"/>
    <lineage>
        <taxon>Eukaryota</taxon>
        <taxon>Viridiplantae</taxon>
        <taxon>Chlorophyta</taxon>
        <taxon>core chlorophytes</taxon>
        <taxon>Chlorophyceae</taxon>
        <taxon>CS clade</taxon>
        <taxon>Chlamydomonadales</taxon>
        <taxon>Volvocaceae</taxon>
        <taxon>Gonium</taxon>
    </lineage>
</organism>